<evidence type="ECO:0000259" key="1">
    <source>
        <dbReference type="Pfam" id="PF06985"/>
    </source>
</evidence>
<evidence type="ECO:0000313" key="2">
    <source>
        <dbReference type="EMBL" id="TRX89063.1"/>
    </source>
</evidence>
<protein>
    <recommendedName>
        <fullName evidence="1">Heterokaryon incompatibility domain-containing protein</fullName>
    </recommendedName>
</protein>
<name>A0A553HM72_9PEZI</name>
<dbReference type="AlphaFoldDB" id="A0A553HM72"/>
<dbReference type="PANTHER" id="PTHR33112">
    <property type="entry name" value="DOMAIN PROTEIN, PUTATIVE-RELATED"/>
    <property type="match status" value="1"/>
</dbReference>
<reference evidence="3" key="1">
    <citation type="submission" date="2019-06" db="EMBL/GenBank/DDBJ databases">
        <title>Draft genome sequence of the griseofulvin-producing fungus Xylaria cubensis strain G536.</title>
        <authorList>
            <person name="Mead M.E."/>
            <person name="Raja H.A."/>
            <person name="Steenwyk J.L."/>
            <person name="Knowles S.L."/>
            <person name="Oberlies N.H."/>
            <person name="Rokas A."/>
        </authorList>
    </citation>
    <scope>NUCLEOTIDE SEQUENCE [LARGE SCALE GENOMIC DNA]</scope>
    <source>
        <strain evidence="3">G536</strain>
    </source>
</reference>
<feature type="domain" description="Heterokaryon incompatibility" evidence="1">
    <location>
        <begin position="224"/>
        <end position="381"/>
    </location>
</feature>
<dbReference type="InterPro" id="IPR010730">
    <property type="entry name" value="HET"/>
</dbReference>
<dbReference type="EMBL" id="VFLP01000075">
    <property type="protein sequence ID" value="TRX89063.1"/>
    <property type="molecule type" value="Genomic_DNA"/>
</dbReference>
<accession>A0A553HM72</accession>
<dbReference type="STRING" id="2512241.A0A553HM72"/>
<dbReference type="Proteomes" id="UP000319160">
    <property type="component" value="Unassembled WGS sequence"/>
</dbReference>
<sequence>MPADSTQSEYGSRIAVGMILNYRKKPTVVRAEGNLCVARDEEIGLKKVYRNSIFYLKMEFCLVCRNLVPLPGPSSGFIAGGEGIDLANSASNCLTCSILWEGLSTLCVQKPEGVQWIALKQDQNAFRLQYIHSGGRKWMGLHFYTGNAESPLSDIFEPSRNLEPETGCDKYLAQVKSWVDDCRETHEYCKDRLSTALPTRVLDVARQEDAVFLYKPDETQKDLYVALSHVWGGEVPIRTTAEKLNLFKDGIRLDSMPQTFRDAIFMTRLLKCRYLWIDSLCIIQDSRDDWAREATKMADVYGNAYVTIAAVASANSRGGLFSKHKVSAAKHTIRRVDESGRDVIVNVRPALEHTSYYESSPYGLPVDTEAKLLGRAWCFQEYLLSPRVLLFTNWEILWVCHTRRECNCGEISRDTRDINPESDLKIRFERTLRSGSIRELHRLWMDIANRYSLKDMTFATDKLPALAGIANLFSVKGLGRYLNGLWESTCLQDLFWEHSWLFVDENQITVRRLEDPSMPSWSWASVAGPIDMNPDSDIKGLEVIKMSFEPTKFGPLADISIKSLTLHGVCIEARVWDGQNKRKNHLDSHRRLTADSIAEVSWILDVPTEVICGPESPINAYILCGIKGPGLVIVSVQGSSTSFKRLGRVIQLPVYQGLVSDIPYLICKAHLFLDIMFAIIVDSSNTIIAR</sequence>
<keyword evidence="3" id="KW-1185">Reference proteome</keyword>
<comment type="caution">
    <text evidence="2">The sequence shown here is derived from an EMBL/GenBank/DDBJ whole genome shotgun (WGS) entry which is preliminary data.</text>
</comment>
<dbReference type="Pfam" id="PF06985">
    <property type="entry name" value="HET"/>
    <property type="match status" value="1"/>
</dbReference>
<proteinExistence type="predicted"/>
<evidence type="ECO:0000313" key="3">
    <source>
        <dbReference type="Proteomes" id="UP000319160"/>
    </source>
</evidence>
<gene>
    <name evidence="2" type="ORF">FHL15_010082</name>
</gene>
<dbReference type="OrthoDB" id="3789824at2759"/>
<dbReference type="PANTHER" id="PTHR33112:SF13">
    <property type="entry name" value="HETEROKARYON INCOMPATIBILITY DOMAIN-CONTAINING PROTEIN"/>
    <property type="match status" value="1"/>
</dbReference>
<organism evidence="2 3">
    <name type="scientific">Xylaria flabelliformis</name>
    <dbReference type="NCBI Taxonomy" id="2512241"/>
    <lineage>
        <taxon>Eukaryota</taxon>
        <taxon>Fungi</taxon>
        <taxon>Dikarya</taxon>
        <taxon>Ascomycota</taxon>
        <taxon>Pezizomycotina</taxon>
        <taxon>Sordariomycetes</taxon>
        <taxon>Xylariomycetidae</taxon>
        <taxon>Xylariales</taxon>
        <taxon>Xylariaceae</taxon>
        <taxon>Xylaria</taxon>
    </lineage>
</organism>